<accession>A8MJ64</accession>
<keyword evidence="7" id="KW-0449">Lipoprotein</keyword>
<evidence type="ECO:0000256" key="2">
    <source>
        <dbReference type="ARBA" id="ARBA00007886"/>
    </source>
</evidence>
<dbReference type="Gene3D" id="3.30.300.210">
    <property type="entry name" value="Nutrient germinant receptor protein C, domain 3"/>
    <property type="match status" value="1"/>
</dbReference>
<protein>
    <submittedName>
        <fullName evidence="10">Spore germination B3 GerAC family protein</fullName>
    </submittedName>
</protein>
<feature type="domain" description="Spore germination protein N-terminal" evidence="9">
    <location>
        <begin position="20"/>
        <end position="177"/>
    </location>
</feature>
<evidence type="ECO:0000256" key="5">
    <source>
        <dbReference type="ARBA" id="ARBA00023136"/>
    </source>
</evidence>
<evidence type="ECO:0000313" key="10">
    <source>
        <dbReference type="EMBL" id="ABW19846.1"/>
    </source>
</evidence>
<evidence type="ECO:0000256" key="1">
    <source>
        <dbReference type="ARBA" id="ARBA00004635"/>
    </source>
</evidence>
<evidence type="ECO:0000256" key="6">
    <source>
        <dbReference type="ARBA" id="ARBA00023139"/>
    </source>
</evidence>
<dbReference type="InterPro" id="IPR008844">
    <property type="entry name" value="Spore_GerAC-like"/>
</dbReference>
<dbReference type="Proteomes" id="UP000000269">
    <property type="component" value="Chromosome"/>
</dbReference>
<comment type="subcellular location">
    <subcellularLocation>
        <location evidence="1">Membrane</location>
        <topology evidence="1">Lipid-anchor</topology>
    </subcellularLocation>
</comment>
<comment type="similarity">
    <text evidence="2">Belongs to the GerABKC lipoprotein family.</text>
</comment>
<dbReference type="InterPro" id="IPR038501">
    <property type="entry name" value="Spore_GerAC_C_sf"/>
</dbReference>
<dbReference type="NCBIfam" id="TIGR02887">
    <property type="entry name" value="spore_ger_x_C"/>
    <property type="match status" value="1"/>
</dbReference>
<dbReference type="GO" id="GO:0016020">
    <property type="term" value="C:membrane"/>
    <property type="evidence" value="ECO:0007669"/>
    <property type="project" value="UniProtKB-SubCell"/>
</dbReference>
<dbReference type="PROSITE" id="PS51257">
    <property type="entry name" value="PROKAR_LIPOPROTEIN"/>
    <property type="match status" value="1"/>
</dbReference>
<keyword evidence="11" id="KW-1185">Reference proteome</keyword>
<keyword evidence="4" id="KW-0732">Signal</keyword>
<dbReference type="OrthoDB" id="1880153at2"/>
<evidence type="ECO:0000256" key="4">
    <source>
        <dbReference type="ARBA" id="ARBA00022729"/>
    </source>
</evidence>
<evidence type="ECO:0000256" key="7">
    <source>
        <dbReference type="ARBA" id="ARBA00023288"/>
    </source>
</evidence>
<name>A8MJ64_ALKOO</name>
<evidence type="ECO:0000259" key="9">
    <source>
        <dbReference type="Pfam" id="PF25198"/>
    </source>
</evidence>
<dbReference type="RefSeq" id="WP_012160153.1">
    <property type="nucleotide sequence ID" value="NC_009922.1"/>
</dbReference>
<dbReference type="EMBL" id="CP000853">
    <property type="protein sequence ID" value="ABW19846.1"/>
    <property type="molecule type" value="Genomic_DNA"/>
</dbReference>
<keyword evidence="5" id="KW-0472">Membrane</keyword>
<dbReference type="InterPro" id="IPR046953">
    <property type="entry name" value="Spore_GerAC-like_C"/>
</dbReference>
<dbReference type="PANTHER" id="PTHR35789:SF1">
    <property type="entry name" value="SPORE GERMINATION PROTEIN B3"/>
    <property type="match status" value="1"/>
</dbReference>
<keyword evidence="3" id="KW-0309">Germination</keyword>
<dbReference type="Pfam" id="PF05504">
    <property type="entry name" value="Spore_GerAC"/>
    <property type="match status" value="1"/>
</dbReference>
<evidence type="ECO:0000313" key="11">
    <source>
        <dbReference type="Proteomes" id="UP000000269"/>
    </source>
</evidence>
<evidence type="ECO:0000256" key="3">
    <source>
        <dbReference type="ARBA" id="ARBA00022544"/>
    </source>
</evidence>
<reference evidence="11" key="1">
    <citation type="submission" date="2007-10" db="EMBL/GenBank/DDBJ databases">
        <title>Complete genome of Alkaliphilus oremlandii OhILAs.</title>
        <authorList>
            <person name="Copeland A."/>
            <person name="Lucas S."/>
            <person name="Lapidus A."/>
            <person name="Barry K."/>
            <person name="Detter J.C."/>
            <person name="Glavina del Rio T."/>
            <person name="Hammon N."/>
            <person name="Israni S."/>
            <person name="Dalin E."/>
            <person name="Tice H."/>
            <person name="Pitluck S."/>
            <person name="Chain P."/>
            <person name="Malfatti S."/>
            <person name="Shin M."/>
            <person name="Vergez L."/>
            <person name="Schmutz J."/>
            <person name="Larimer F."/>
            <person name="Land M."/>
            <person name="Hauser L."/>
            <person name="Kyrpides N."/>
            <person name="Mikhailova N."/>
            <person name="Stolz J.F."/>
            <person name="Dawson A."/>
            <person name="Fisher E."/>
            <person name="Crable B."/>
            <person name="Perera E."/>
            <person name="Lisak J."/>
            <person name="Ranganathan M."/>
            <person name="Basu P."/>
            <person name="Richardson P."/>
        </authorList>
    </citation>
    <scope>NUCLEOTIDE SEQUENCE [LARGE SCALE GENOMIC DNA]</scope>
    <source>
        <strain evidence="11">OhILAs</strain>
    </source>
</reference>
<evidence type="ECO:0000259" key="8">
    <source>
        <dbReference type="Pfam" id="PF05504"/>
    </source>
</evidence>
<dbReference type="InterPro" id="IPR057336">
    <property type="entry name" value="GerAC_N"/>
</dbReference>
<sequence>MKKILYILILSLFLTGCFSYRDVNRVVFVTSIGIDLDEENKPILYAEAFASMRPTKEIAGGAETRVVFSCSGETIFEAIRNLNRTSALKLNYTQNKAIIFSEKAAKYGLDNFLDVLIRDQELLLRQYLYITKIDLKELMKIKLNEETYIGIFLDDLAVNRPVRTKESLMRIDQFIIQRNLGSKVNALNTIERMDDALNSRIAINKLAIMKDDKMVNDLNDDETFFYNIVRNNIRAGYIRVSNPDNQSEVMTLEILKLNTKIDPVYNGNIMEVTVNVKTKTSVAEAKKSFHLSDDTEKKELIRIAEQNIEKGIMDLYEEYRDIDIDIFNLQKHINIKYPNANIEDIFNNIILKIEADVFIEGSSDTINFY</sequence>
<dbReference type="PANTHER" id="PTHR35789">
    <property type="entry name" value="SPORE GERMINATION PROTEIN B3"/>
    <property type="match status" value="1"/>
</dbReference>
<dbReference type="GO" id="GO:0009847">
    <property type="term" value="P:spore germination"/>
    <property type="evidence" value="ECO:0007669"/>
    <property type="project" value="InterPro"/>
</dbReference>
<dbReference type="KEGG" id="aoe:Clos_2313"/>
<feature type="domain" description="Spore germination GerAC-like C-terminal" evidence="8">
    <location>
        <begin position="205"/>
        <end position="362"/>
    </location>
</feature>
<keyword evidence="6" id="KW-0564">Palmitate</keyword>
<dbReference type="HOGENOM" id="CLU_051140_0_3_9"/>
<gene>
    <name evidence="10" type="ordered locus">Clos_2313</name>
</gene>
<proteinExistence type="inferred from homology"/>
<dbReference type="STRING" id="350688.Clos_2313"/>
<dbReference type="Pfam" id="PF25198">
    <property type="entry name" value="Spore_GerAC_N"/>
    <property type="match status" value="1"/>
</dbReference>
<dbReference type="AlphaFoldDB" id="A8MJ64"/>
<organism evidence="10 11">
    <name type="scientific">Alkaliphilus oremlandii (strain OhILAs)</name>
    <name type="common">Clostridium oremlandii (strain OhILAs)</name>
    <dbReference type="NCBI Taxonomy" id="350688"/>
    <lineage>
        <taxon>Bacteria</taxon>
        <taxon>Bacillati</taxon>
        <taxon>Bacillota</taxon>
        <taxon>Clostridia</taxon>
        <taxon>Peptostreptococcales</taxon>
        <taxon>Natronincolaceae</taxon>
        <taxon>Alkaliphilus</taxon>
    </lineage>
</organism>
<dbReference type="eggNOG" id="ENOG5032SZ5">
    <property type="taxonomic scope" value="Bacteria"/>
</dbReference>